<dbReference type="SUPFAM" id="SSF57667">
    <property type="entry name" value="beta-beta-alpha zinc fingers"/>
    <property type="match status" value="6"/>
</dbReference>
<evidence type="ECO:0000256" key="2">
    <source>
        <dbReference type="ARBA" id="ARBA00022723"/>
    </source>
</evidence>
<keyword evidence="4 7" id="KW-0863">Zinc-finger</keyword>
<feature type="domain" description="C2H2-type" evidence="8">
    <location>
        <begin position="634"/>
        <end position="662"/>
    </location>
</feature>
<feature type="domain" description="C2H2-type" evidence="8">
    <location>
        <begin position="437"/>
        <end position="465"/>
    </location>
</feature>
<dbReference type="PANTHER" id="PTHR24406">
    <property type="entry name" value="TRANSCRIPTIONAL REPRESSOR CTCFL-RELATED"/>
    <property type="match status" value="1"/>
</dbReference>
<accession>A0A8R2M7I3</accession>
<dbReference type="InterPro" id="IPR050888">
    <property type="entry name" value="ZnF_C2H2-type_TF"/>
</dbReference>
<reference evidence="9" key="2">
    <citation type="submission" date="2022-06" db="UniProtKB">
        <authorList>
            <consortium name="EnsemblMetazoa"/>
        </authorList>
    </citation>
    <scope>IDENTIFICATION</scope>
    <source>
        <strain evidence="9">p50T (Dazao)</strain>
    </source>
</reference>
<dbReference type="AlphaFoldDB" id="A0A8R2M7I3"/>
<protein>
    <recommendedName>
        <fullName evidence="8">C2H2-type domain-containing protein</fullName>
    </recommendedName>
</protein>
<dbReference type="Pfam" id="PF00096">
    <property type="entry name" value="zf-C2H2"/>
    <property type="match status" value="5"/>
</dbReference>
<organism evidence="9 10">
    <name type="scientific">Bombyx mori</name>
    <name type="common">Silk moth</name>
    <dbReference type="NCBI Taxonomy" id="7091"/>
    <lineage>
        <taxon>Eukaryota</taxon>
        <taxon>Metazoa</taxon>
        <taxon>Ecdysozoa</taxon>
        <taxon>Arthropoda</taxon>
        <taxon>Hexapoda</taxon>
        <taxon>Insecta</taxon>
        <taxon>Pterygota</taxon>
        <taxon>Neoptera</taxon>
        <taxon>Endopterygota</taxon>
        <taxon>Lepidoptera</taxon>
        <taxon>Glossata</taxon>
        <taxon>Ditrysia</taxon>
        <taxon>Bombycoidea</taxon>
        <taxon>Bombycidae</taxon>
        <taxon>Bombycinae</taxon>
        <taxon>Bombyx</taxon>
    </lineage>
</organism>
<name>A0A8R2M7I3_BOMMO</name>
<evidence type="ECO:0000259" key="8">
    <source>
        <dbReference type="PROSITE" id="PS50157"/>
    </source>
</evidence>
<keyword evidence="2" id="KW-0479">Metal-binding</keyword>
<keyword evidence="3" id="KW-0677">Repeat</keyword>
<feature type="domain" description="C2H2-type" evidence="8">
    <location>
        <begin position="308"/>
        <end position="336"/>
    </location>
</feature>
<keyword evidence="6" id="KW-0539">Nucleus</keyword>
<feature type="domain" description="C2H2-type" evidence="8">
    <location>
        <begin position="747"/>
        <end position="775"/>
    </location>
</feature>
<feature type="domain" description="C2H2-type" evidence="8">
    <location>
        <begin position="719"/>
        <end position="746"/>
    </location>
</feature>
<evidence type="ECO:0000313" key="10">
    <source>
        <dbReference type="Proteomes" id="UP000005204"/>
    </source>
</evidence>
<dbReference type="InterPro" id="IPR036236">
    <property type="entry name" value="Znf_C2H2_sf"/>
</dbReference>
<feature type="domain" description="C2H2-type" evidence="8">
    <location>
        <begin position="224"/>
        <end position="251"/>
    </location>
</feature>
<dbReference type="PROSITE" id="PS50157">
    <property type="entry name" value="ZINC_FINGER_C2H2_2"/>
    <property type="match status" value="15"/>
</dbReference>
<dbReference type="PROSITE" id="PS00028">
    <property type="entry name" value="ZINC_FINGER_C2H2_1"/>
    <property type="match status" value="16"/>
</dbReference>
<sequence length="776" mass="91346">MRHVLLVQKSKDSQKCPDCKLAFAYKKTNAVVTEIKIELREETKAGQRDVRSPVRKKRVKTSIDNKIEKRNVIKDKLHVLRESGTELLLKSTLIPFRWLKSSFRCFYCYEIFKEPRDLKAHQTTHQDPEIIKKTMNKYWESVIYVDVSNIGCRLCSEQINDLDSLIDHSIRKHKMSFNTDVGNCIRPFRLEDMTVNCVICGKNYTNFSFLLIHTNKEHFGLSPLLCDVCGQHFKSKRLLRDHVAHDHEKKPVECNICGETIVSMTRMRTHLQKAHNKRYRCLFCAETFENHYRRTRHMITVHKLKEEFKCPHCSLSFVYRNRLLTHIREKHLREKNVMCSVCGWEGFGKTSLGLHMKKHSDERNHPCPSCDKAFKTRKNMIQHLRNIHQKGRSRNFDKESASIVDAELVEAKKSWRVLATVLENSTAMPFKRHGNWHKCFFCGKRFQSVLHLRAHNTEQHSAESTNELKELITDPFINLDITSLRCRLCDAAADSLGDFIYHIREKHELNQITFVPRNILCFKLTDTDFSCLNCGRKFKLFGTLLSHIITEHNRLASSNEIIPYKNELDDSLQIRKHECTFCRKRFLSRRRKELHVRLVHESKTNCPYCAETFRSTKDKDGHIYTVHSDEISWQSCDKCPAKFRLHEQLHKHTRRVHLKEKNVTCEVCGMRFFNNGILNMHKVRHSDAKPFQCSICHKHFARKAAMKLHMRIHTNERRYICKLCGKAFVQWSSLQLHLPRHSDERKFRCMVCGKAFKTKNNLKKHSSNVHGKDKVA</sequence>
<feature type="domain" description="C2H2-type" evidence="8">
    <location>
        <begin position="337"/>
        <end position="364"/>
    </location>
</feature>
<evidence type="ECO:0000256" key="1">
    <source>
        <dbReference type="ARBA" id="ARBA00004123"/>
    </source>
</evidence>
<dbReference type="SMART" id="SM00355">
    <property type="entry name" value="ZnF_C2H2"/>
    <property type="match status" value="19"/>
</dbReference>
<dbReference type="FunFam" id="3.30.160.60:FF:000065">
    <property type="entry name" value="B-cell CLL/lymphoma 6, member B"/>
    <property type="match status" value="1"/>
</dbReference>
<keyword evidence="10" id="KW-1185">Reference proteome</keyword>
<keyword evidence="5" id="KW-0862">Zinc</keyword>
<dbReference type="InterPro" id="IPR008598">
    <property type="entry name" value="Di19_Zn-bd"/>
</dbReference>
<dbReference type="Proteomes" id="UP000005204">
    <property type="component" value="Unassembled WGS sequence"/>
</dbReference>
<evidence type="ECO:0000256" key="5">
    <source>
        <dbReference type="ARBA" id="ARBA00022833"/>
    </source>
</evidence>
<comment type="subcellular location">
    <subcellularLocation>
        <location evidence="1">Nucleus</location>
    </subcellularLocation>
</comment>
<dbReference type="GO" id="GO:0005634">
    <property type="term" value="C:nucleus"/>
    <property type="evidence" value="ECO:0007669"/>
    <property type="project" value="UniProtKB-SubCell"/>
</dbReference>
<feature type="domain" description="C2H2-type" evidence="8">
    <location>
        <begin position="279"/>
        <end position="307"/>
    </location>
</feature>
<proteinExistence type="predicted"/>
<evidence type="ECO:0000256" key="4">
    <source>
        <dbReference type="ARBA" id="ARBA00022771"/>
    </source>
</evidence>
<dbReference type="EnsemblMetazoa" id="XM_038019970.1">
    <property type="protein sequence ID" value="XP_037875898.1"/>
    <property type="gene ID" value="LOC101742714"/>
</dbReference>
<dbReference type="Pfam" id="PF05605">
    <property type="entry name" value="zf-Di19"/>
    <property type="match status" value="1"/>
</dbReference>
<evidence type="ECO:0000256" key="6">
    <source>
        <dbReference type="ARBA" id="ARBA00023242"/>
    </source>
</evidence>
<feature type="domain" description="C2H2-type" evidence="8">
    <location>
        <begin position="663"/>
        <end position="690"/>
    </location>
</feature>
<dbReference type="Gene3D" id="3.30.160.60">
    <property type="entry name" value="Classic Zinc Finger"/>
    <property type="match status" value="11"/>
</dbReference>
<dbReference type="GO" id="GO:0008270">
    <property type="term" value="F:zinc ion binding"/>
    <property type="evidence" value="ECO:0007669"/>
    <property type="project" value="UniProtKB-KW"/>
</dbReference>
<feature type="domain" description="C2H2-type" evidence="8">
    <location>
        <begin position="195"/>
        <end position="223"/>
    </location>
</feature>
<evidence type="ECO:0000313" key="9">
    <source>
        <dbReference type="EnsemblMetazoa" id="XP_037875898.1"/>
    </source>
</evidence>
<dbReference type="InterPro" id="IPR013087">
    <property type="entry name" value="Znf_C2H2_type"/>
</dbReference>
<feature type="domain" description="C2H2-type" evidence="8">
    <location>
        <begin position="103"/>
        <end position="130"/>
    </location>
</feature>
<evidence type="ECO:0000256" key="3">
    <source>
        <dbReference type="ARBA" id="ARBA00022737"/>
    </source>
</evidence>
<evidence type="ECO:0000256" key="7">
    <source>
        <dbReference type="PROSITE-ProRule" id="PRU00042"/>
    </source>
</evidence>
<feature type="domain" description="C2H2-type" evidence="8">
    <location>
        <begin position="577"/>
        <end position="605"/>
    </location>
</feature>
<reference evidence="10" key="1">
    <citation type="journal article" date="2008" name="Insect Biochem. Mol. Biol.">
        <title>The genome of a lepidopteran model insect, the silkworm Bombyx mori.</title>
        <authorList>
            <consortium name="International Silkworm Genome Consortium"/>
        </authorList>
    </citation>
    <scope>NUCLEOTIDE SEQUENCE [LARGE SCALE GENOMIC DNA]</scope>
    <source>
        <strain evidence="10">p50T</strain>
    </source>
</reference>
<feature type="domain" description="C2H2-type" evidence="8">
    <location>
        <begin position="365"/>
        <end position="393"/>
    </location>
</feature>
<feature type="domain" description="C2H2-type" evidence="8">
    <location>
        <begin position="529"/>
        <end position="557"/>
    </location>
</feature>
<feature type="domain" description="C2H2-type" evidence="8">
    <location>
        <begin position="691"/>
        <end position="718"/>
    </location>
</feature>